<proteinExistence type="predicted"/>
<name>A0A5M4AXY1_9BACT</name>
<protein>
    <submittedName>
        <fullName evidence="2">Uncharacterized protein</fullName>
    </submittedName>
</protein>
<accession>A0A5M4AXY1</accession>
<comment type="caution">
    <text evidence="2">The sequence shown here is derived from an EMBL/GenBank/DDBJ whole genome shotgun (WGS) entry which is preliminary data.</text>
</comment>
<organism evidence="2 3">
    <name type="scientific">Prolixibacter bellariivorans</name>
    <dbReference type="NCBI Taxonomy" id="314319"/>
    <lineage>
        <taxon>Bacteria</taxon>
        <taxon>Pseudomonadati</taxon>
        <taxon>Bacteroidota</taxon>
        <taxon>Bacteroidia</taxon>
        <taxon>Marinilabiliales</taxon>
        <taxon>Prolixibacteraceae</taxon>
        <taxon>Prolixibacter</taxon>
    </lineage>
</organism>
<evidence type="ECO:0000313" key="2">
    <source>
        <dbReference type="EMBL" id="GET32538.1"/>
    </source>
</evidence>
<dbReference type="EMBL" id="BLAX01000001">
    <property type="protein sequence ID" value="GET32538.1"/>
    <property type="molecule type" value="Genomic_DNA"/>
</dbReference>
<gene>
    <name evidence="2" type="ORF">PbJCM13498_14010</name>
</gene>
<keyword evidence="1" id="KW-0732">Signal</keyword>
<evidence type="ECO:0000313" key="3">
    <source>
        <dbReference type="Proteomes" id="UP000391834"/>
    </source>
</evidence>
<feature type="chain" id="PRO_5024358302" evidence="1">
    <location>
        <begin position="23"/>
        <end position="337"/>
    </location>
</feature>
<sequence length="337" mass="35128">MKKLLILSLVAFFALGSAKVFAQTDDGATPFAGSTHTYYVNGTWTDGNSDGAIQPAELTNTGNSGDTYTWWVSTDETDLTQQEAAGTYFTVSNGTYGTGSSTGGANSISLTWTAAAVAAYNGATPTNFFVVVQEEDATTGCSNLKAFQVKPANNFDLAFVNMKPDLSGVGADNQDQCPQNVAVSFNSGAIDYGYGVSYMYYRLTTTGITNTAWQFDYQFTTENGLTGSNVTVDYGTVSGGTYTKVGDLTNATGAAATSPSIAAGSNEIYVRVTITNNKLSDGTYNEGTSAQNVALTLTNVQDAGGNPVQNINSAGTTDDVKAQVVNARPGTSTIGHD</sequence>
<dbReference type="Proteomes" id="UP000391834">
    <property type="component" value="Unassembled WGS sequence"/>
</dbReference>
<evidence type="ECO:0000256" key="1">
    <source>
        <dbReference type="SAM" id="SignalP"/>
    </source>
</evidence>
<dbReference type="RefSeq" id="WP_025865111.1">
    <property type="nucleotide sequence ID" value="NZ_BLAX01000001.1"/>
</dbReference>
<keyword evidence="3" id="KW-1185">Reference proteome</keyword>
<feature type="signal peptide" evidence="1">
    <location>
        <begin position="1"/>
        <end position="22"/>
    </location>
</feature>
<reference evidence="2 3" key="1">
    <citation type="submission" date="2019-10" db="EMBL/GenBank/DDBJ databases">
        <title>Prolixibacter strains distinguished by the presence of nitrate reductase genes were adept at nitrate-dependent anaerobic corrosion of metallic iron and carbon steel.</title>
        <authorList>
            <person name="Iino T."/>
            <person name="Shono N."/>
            <person name="Ito K."/>
            <person name="Nakamura R."/>
            <person name="Sueoka K."/>
            <person name="Harayama S."/>
            <person name="Ohkuma M."/>
        </authorList>
    </citation>
    <scope>NUCLEOTIDE SEQUENCE [LARGE SCALE GENOMIC DNA]</scope>
    <source>
        <strain evidence="2 3">JCM 13498</strain>
    </source>
</reference>
<dbReference type="OrthoDB" id="1118785at2"/>
<dbReference type="AlphaFoldDB" id="A0A5M4AXY1"/>